<feature type="signal peptide" evidence="1">
    <location>
        <begin position="1"/>
        <end position="19"/>
    </location>
</feature>
<evidence type="ECO:0000313" key="2">
    <source>
        <dbReference type="EMBL" id="OXA58775.1"/>
    </source>
</evidence>
<gene>
    <name evidence="2" type="ORF">Fcan01_06384</name>
</gene>
<dbReference type="Proteomes" id="UP000198287">
    <property type="component" value="Unassembled WGS sequence"/>
</dbReference>
<sequence>MNNVAVPIFLSFLIFSAHGCCHRKSDWNEYPHPELKFPGVEDYAVGQGSSAALSQLDLVIGATTGVIPGGGQFIGPILTVCTFLRDLISGAEDGLSKFIERHLAVATIANVKSKVYTIENRLRDVQSNMEQNRLFLNTNYNENCVLVLQRSSYNIPLSIAMDKCEEILDKYATEWGPLFKGGSTLVSSPSLISFASIHSAVAALGWNQWPEKRSQILGQMDRLQSTLEKYRDAAIDKRLSYARTGALFRSTCDQDCYDRFSQVMPCASCDRVGCDAATVFNSAYELSLFERYRRELEDQYRDYFNRPINKLAEFRSRLRNQMG</sequence>
<comment type="caution">
    <text evidence="2">The sequence shown here is derived from an EMBL/GenBank/DDBJ whole genome shotgun (WGS) entry which is preliminary data.</text>
</comment>
<evidence type="ECO:0000256" key="1">
    <source>
        <dbReference type="SAM" id="SignalP"/>
    </source>
</evidence>
<name>A0A226EM62_FOLCA</name>
<reference evidence="2 3" key="1">
    <citation type="submission" date="2015-12" db="EMBL/GenBank/DDBJ databases">
        <title>The genome of Folsomia candida.</title>
        <authorList>
            <person name="Faddeeva A."/>
            <person name="Derks M.F."/>
            <person name="Anvar Y."/>
            <person name="Smit S."/>
            <person name="Van Straalen N."/>
            <person name="Roelofs D."/>
        </authorList>
    </citation>
    <scope>NUCLEOTIDE SEQUENCE [LARGE SCALE GENOMIC DNA]</scope>
    <source>
        <strain evidence="2 3">VU population</strain>
        <tissue evidence="2">Whole body</tissue>
    </source>
</reference>
<dbReference type="AlphaFoldDB" id="A0A226EM62"/>
<keyword evidence="1" id="KW-0732">Signal</keyword>
<proteinExistence type="predicted"/>
<feature type="chain" id="PRO_5012307916" evidence="1">
    <location>
        <begin position="20"/>
        <end position="323"/>
    </location>
</feature>
<protein>
    <submittedName>
        <fullName evidence="2">Uncharacterized protein</fullName>
    </submittedName>
</protein>
<evidence type="ECO:0000313" key="3">
    <source>
        <dbReference type="Proteomes" id="UP000198287"/>
    </source>
</evidence>
<accession>A0A226EM62</accession>
<dbReference type="EMBL" id="LNIX01000003">
    <property type="protein sequence ID" value="OXA58775.1"/>
    <property type="molecule type" value="Genomic_DNA"/>
</dbReference>
<organism evidence="2 3">
    <name type="scientific">Folsomia candida</name>
    <name type="common">Springtail</name>
    <dbReference type="NCBI Taxonomy" id="158441"/>
    <lineage>
        <taxon>Eukaryota</taxon>
        <taxon>Metazoa</taxon>
        <taxon>Ecdysozoa</taxon>
        <taxon>Arthropoda</taxon>
        <taxon>Hexapoda</taxon>
        <taxon>Collembola</taxon>
        <taxon>Entomobryomorpha</taxon>
        <taxon>Isotomoidea</taxon>
        <taxon>Isotomidae</taxon>
        <taxon>Proisotominae</taxon>
        <taxon>Folsomia</taxon>
    </lineage>
</organism>
<keyword evidence="3" id="KW-1185">Reference proteome</keyword>